<keyword evidence="6" id="KW-0106">Calcium</keyword>
<dbReference type="AlphaFoldDB" id="A0A8B8DIA9"/>
<evidence type="ECO:0000256" key="2">
    <source>
        <dbReference type="ARBA" id="ARBA00013194"/>
    </source>
</evidence>
<dbReference type="Pfam" id="PF00254">
    <property type="entry name" value="FKBP_C"/>
    <property type="match status" value="1"/>
</dbReference>
<sequence length="218" mass="24475">MMILVRFAILGLVVGWFGTWGQFYQNEVFVEIQEFPDECVMEAQEGQVFVVHYRAYLPDGTMFFSSYDSQKPVVLLPTTKQSLRGGILGMCVGEVRLITVPSYLGYGDQDHVTEKGIDVVIPANSDLTYEVKLLFTNDADSMIEAFEAIDYDGDGYLDPNEIRYQMAILDDEAAILDINLDDADLTGKLAETVVRNNDLDKDGKLSRDEYLGIVLQEV</sequence>
<dbReference type="InterPro" id="IPR002048">
    <property type="entry name" value="EF_hand_dom"/>
</dbReference>
<dbReference type="Gene3D" id="1.10.238.10">
    <property type="entry name" value="EF-hand"/>
    <property type="match status" value="1"/>
</dbReference>
<accession>A0A8B8DIA9</accession>
<evidence type="ECO:0000256" key="8">
    <source>
        <dbReference type="ARBA" id="ARBA00023180"/>
    </source>
</evidence>
<dbReference type="KEGG" id="cvn:111126830"/>
<dbReference type="Pfam" id="PF13499">
    <property type="entry name" value="EF-hand_7"/>
    <property type="match status" value="1"/>
</dbReference>
<dbReference type="GO" id="GO:0005509">
    <property type="term" value="F:calcium ion binding"/>
    <property type="evidence" value="ECO:0007669"/>
    <property type="project" value="InterPro"/>
</dbReference>
<dbReference type="Proteomes" id="UP000694844">
    <property type="component" value="Chromosome 3"/>
</dbReference>
<evidence type="ECO:0000313" key="14">
    <source>
        <dbReference type="Proteomes" id="UP000694844"/>
    </source>
</evidence>
<dbReference type="GeneID" id="111126830"/>
<feature type="domain" description="PPIase FKBP-type" evidence="12">
    <location>
        <begin position="46"/>
        <end position="137"/>
    </location>
</feature>
<dbReference type="InterPro" id="IPR052273">
    <property type="entry name" value="PPIase_FKBP"/>
</dbReference>
<dbReference type="SUPFAM" id="SSF47473">
    <property type="entry name" value="EF-hand"/>
    <property type="match status" value="1"/>
</dbReference>
<evidence type="ECO:0000256" key="10">
    <source>
        <dbReference type="PROSITE-ProRule" id="PRU00277"/>
    </source>
</evidence>
<dbReference type="PROSITE" id="PS50222">
    <property type="entry name" value="EF_HAND_2"/>
    <property type="match status" value="2"/>
</dbReference>
<keyword evidence="9 10" id="KW-0413">Isomerase</keyword>
<dbReference type="OrthoDB" id="433738at2759"/>
<proteinExistence type="predicted"/>
<dbReference type="EC" id="5.2.1.8" evidence="2 10"/>
<feature type="signal peptide" evidence="11">
    <location>
        <begin position="1"/>
        <end position="21"/>
    </location>
</feature>
<dbReference type="SUPFAM" id="SSF54534">
    <property type="entry name" value="FKBP-like"/>
    <property type="match status" value="1"/>
</dbReference>
<comment type="catalytic activity">
    <reaction evidence="1 10">
        <text>[protein]-peptidylproline (omega=180) = [protein]-peptidylproline (omega=0)</text>
        <dbReference type="Rhea" id="RHEA:16237"/>
        <dbReference type="Rhea" id="RHEA-COMP:10747"/>
        <dbReference type="Rhea" id="RHEA-COMP:10748"/>
        <dbReference type="ChEBI" id="CHEBI:83833"/>
        <dbReference type="ChEBI" id="CHEBI:83834"/>
        <dbReference type="EC" id="5.2.1.8"/>
    </reaction>
</comment>
<keyword evidence="4" id="KW-0677">Repeat</keyword>
<dbReference type="PANTHER" id="PTHR46222">
    <property type="entry name" value="PEPTIDYL-PROLYL CIS-TRANS ISOMERASE FKBP7/14"/>
    <property type="match status" value="1"/>
</dbReference>
<evidence type="ECO:0000313" key="15">
    <source>
        <dbReference type="RefSeq" id="XP_022327440.1"/>
    </source>
</evidence>
<dbReference type="InterPro" id="IPR011992">
    <property type="entry name" value="EF-hand-dom_pair"/>
</dbReference>
<keyword evidence="14" id="KW-1185">Reference proteome</keyword>
<dbReference type="RefSeq" id="XP_022327440.1">
    <property type="nucleotide sequence ID" value="XM_022471732.1"/>
</dbReference>
<dbReference type="InterPro" id="IPR018247">
    <property type="entry name" value="EF_Hand_1_Ca_BS"/>
</dbReference>
<evidence type="ECO:0000256" key="9">
    <source>
        <dbReference type="ARBA" id="ARBA00023235"/>
    </source>
</evidence>
<evidence type="ECO:0000256" key="3">
    <source>
        <dbReference type="ARBA" id="ARBA00022729"/>
    </source>
</evidence>
<feature type="domain" description="EF-hand" evidence="13">
    <location>
        <begin position="185"/>
        <end position="218"/>
    </location>
</feature>
<evidence type="ECO:0000259" key="12">
    <source>
        <dbReference type="PROSITE" id="PS50059"/>
    </source>
</evidence>
<organism evidence="14 15">
    <name type="scientific">Crassostrea virginica</name>
    <name type="common">Eastern oyster</name>
    <dbReference type="NCBI Taxonomy" id="6565"/>
    <lineage>
        <taxon>Eukaryota</taxon>
        <taxon>Metazoa</taxon>
        <taxon>Spiralia</taxon>
        <taxon>Lophotrochozoa</taxon>
        <taxon>Mollusca</taxon>
        <taxon>Bivalvia</taxon>
        <taxon>Autobranchia</taxon>
        <taxon>Pteriomorphia</taxon>
        <taxon>Ostreida</taxon>
        <taxon>Ostreoidea</taxon>
        <taxon>Ostreidae</taxon>
        <taxon>Crassostrea</taxon>
    </lineage>
</organism>
<evidence type="ECO:0000256" key="6">
    <source>
        <dbReference type="ARBA" id="ARBA00022837"/>
    </source>
</evidence>
<evidence type="ECO:0000256" key="7">
    <source>
        <dbReference type="ARBA" id="ARBA00023110"/>
    </source>
</evidence>
<keyword evidence="3 11" id="KW-0732">Signal</keyword>
<dbReference type="Gene3D" id="3.10.50.40">
    <property type="match status" value="1"/>
</dbReference>
<feature type="chain" id="PRO_5034611448" description="peptidylprolyl isomerase" evidence="11">
    <location>
        <begin position="22"/>
        <end position="218"/>
    </location>
</feature>
<evidence type="ECO:0000256" key="11">
    <source>
        <dbReference type="SAM" id="SignalP"/>
    </source>
</evidence>
<evidence type="ECO:0000259" key="13">
    <source>
        <dbReference type="PROSITE" id="PS50222"/>
    </source>
</evidence>
<evidence type="ECO:0000256" key="4">
    <source>
        <dbReference type="ARBA" id="ARBA00022737"/>
    </source>
</evidence>
<keyword evidence="8" id="KW-0325">Glycoprotein</keyword>
<protein>
    <recommendedName>
        <fullName evidence="2 10">peptidylprolyl isomerase</fullName>
        <ecNumber evidence="2 10">5.2.1.8</ecNumber>
    </recommendedName>
</protein>
<evidence type="ECO:0000256" key="5">
    <source>
        <dbReference type="ARBA" id="ARBA00022824"/>
    </source>
</evidence>
<dbReference type="GO" id="GO:0003755">
    <property type="term" value="F:peptidyl-prolyl cis-trans isomerase activity"/>
    <property type="evidence" value="ECO:0007669"/>
    <property type="project" value="UniProtKB-KW"/>
</dbReference>
<dbReference type="InterPro" id="IPR001179">
    <property type="entry name" value="PPIase_FKBP_dom"/>
</dbReference>
<dbReference type="PROSITE" id="PS50059">
    <property type="entry name" value="FKBP_PPIASE"/>
    <property type="match status" value="1"/>
</dbReference>
<dbReference type="InterPro" id="IPR046357">
    <property type="entry name" value="PPIase_dom_sf"/>
</dbReference>
<reference evidence="15" key="1">
    <citation type="submission" date="2025-08" db="UniProtKB">
        <authorList>
            <consortium name="RefSeq"/>
        </authorList>
    </citation>
    <scope>IDENTIFICATION</scope>
    <source>
        <tissue evidence="15">Whole sample</tissue>
    </source>
</reference>
<feature type="domain" description="EF-hand" evidence="13">
    <location>
        <begin position="137"/>
        <end position="172"/>
    </location>
</feature>
<keyword evidence="7 10" id="KW-0697">Rotamase</keyword>
<dbReference type="PANTHER" id="PTHR46222:SF3">
    <property type="entry name" value="PEPTIDYLPROLYL ISOMERASE"/>
    <property type="match status" value="1"/>
</dbReference>
<name>A0A8B8DIA9_CRAVI</name>
<gene>
    <name evidence="15" type="primary">LOC111126830</name>
</gene>
<keyword evidence="5" id="KW-0256">Endoplasmic reticulum</keyword>
<evidence type="ECO:0000256" key="1">
    <source>
        <dbReference type="ARBA" id="ARBA00000971"/>
    </source>
</evidence>
<dbReference type="GO" id="GO:0005783">
    <property type="term" value="C:endoplasmic reticulum"/>
    <property type="evidence" value="ECO:0007669"/>
    <property type="project" value="UniProtKB-ARBA"/>
</dbReference>
<dbReference type="PROSITE" id="PS00018">
    <property type="entry name" value="EF_HAND_1"/>
    <property type="match status" value="2"/>
</dbReference>